<dbReference type="GO" id="GO:0006144">
    <property type="term" value="P:purine nucleobase metabolic process"/>
    <property type="evidence" value="ECO:0007669"/>
    <property type="project" value="UniProtKB-KW"/>
</dbReference>
<dbReference type="PANTHER" id="PTHR10395:SF7">
    <property type="entry name" value="5-HYDROXYISOURATE HYDROLASE"/>
    <property type="match status" value="1"/>
</dbReference>
<protein>
    <recommendedName>
        <fullName evidence="7">5-hydroxyisourate hydrolase</fullName>
        <shortName evidence="7">HIU hydrolase</shortName>
        <shortName evidence="7">HIUHase</shortName>
        <ecNumber evidence="7">3.5.2.17</ecNumber>
    </recommendedName>
</protein>
<organism evidence="9 10">
    <name type="scientific">Cellvibrio japonicus (strain Ueda107)</name>
    <name type="common">Pseudomonas fluorescens subsp. cellulosa</name>
    <dbReference type="NCBI Taxonomy" id="498211"/>
    <lineage>
        <taxon>Bacteria</taxon>
        <taxon>Pseudomonadati</taxon>
        <taxon>Pseudomonadota</taxon>
        <taxon>Gammaproteobacteria</taxon>
        <taxon>Cellvibrionales</taxon>
        <taxon>Cellvibrionaceae</taxon>
        <taxon>Cellvibrio</taxon>
    </lineage>
</organism>
<dbReference type="InterPro" id="IPR023416">
    <property type="entry name" value="Transthyretin/HIU_hydrolase_d"/>
</dbReference>
<dbReference type="PANTHER" id="PTHR10395">
    <property type="entry name" value="URICASE AND TRANSTHYRETIN-RELATED"/>
    <property type="match status" value="1"/>
</dbReference>
<comment type="function">
    <text evidence="2">Catalyzes the hydrolysis of 5-hydroxyisourate (HIU) to 2-oxo-4-hydroxy-4-carboxy-5-ureidoimidazoline (OHCU).</text>
</comment>
<dbReference type="EC" id="3.5.2.17" evidence="7"/>
<name>B3PJ39_CELJU</name>
<evidence type="ECO:0000256" key="7">
    <source>
        <dbReference type="RuleBase" id="RU361270"/>
    </source>
</evidence>
<dbReference type="Gene3D" id="2.60.40.180">
    <property type="entry name" value="Transthyretin/hydroxyisourate hydrolase domain"/>
    <property type="match status" value="1"/>
</dbReference>
<comment type="subunit">
    <text evidence="4 7">Homotetramer.</text>
</comment>
<dbReference type="STRING" id="498211.CJA_0550"/>
<dbReference type="AlphaFoldDB" id="B3PJ39"/>
<dbReference type="GO" id="GO:0033971">
    <property type="term" value="F:hydroxyisourate hydrolase activity"/>
    <property type="evidence" value="ECO:0007669"/>
    <property type="project" value="UniProtKB-EC"/>
</dbReference>
<feature type="domain" description="Transthyretin/hydroxyisourate hydrolase" evidence="8">
    <location>
        <begin position="10"/>
        <end position="115"/>
    </location>
</feature>
<comment type="similarity">
    <text evidence="3 7">Belongs to the transthyretin family. 5-hydroxyisourate hydrolase subfamily.</text>
</comment>
<dbReference type="Proteomes" id="UP000001036">
    <property type="component" value="Chromosome"/>
</dbReference>
<keyword evidence="5 7" id="KW-0659">Purine metabolism</keyword>
<dbReference type="OrthoDB" id="9792386at2"/>
<dbReference type="KEGG" id="cja:CJA_0550"/>
<dbReference type="SUPFAM" id="SSF49472">
    <property type="entry name" value="Transthyretin (synonym: prealbumin)"/>
    <property type="match status" value="1"/>
</dbReference>
<dbReference type="eggNOG" id="COG2351">
    <property type="taxonomic scope" value="Bacteria"/>
</dbReference>
<dbReference type="Pfam" id="PF00576">
    <property type="entry name" value="Transthyretin"/>
    <property type="match status" value="1"/>
</dbReference>
<evidence type="ECO:0000256" key="4">
    <source>
        <dbReference type="ARBA" id="ARBA00011881"/>
    </source>
</evidence>
<evidence type="ECO:0000256" key="3">
    <source>
        <dbReference type="ARBA" id="ARBA00009850"/>
    </source>
</evidence>
<reference evidence="9 10" key="1">
    <citation type="journal article" date="2008" name="J. Bacteriol.">
        <title>Insights into plant cell wall degradation from the genome sequence of the soil bacterium Cellvibrio japonicus.</title>
        <authorList>
            <person name="Deboy R.T."/>
            <person name="Mongodin E.F."/>
            <person name="Fouts D.E."/>
            <person name="Tailford L.E."/>
            <person name="Khouri H."/>
            <person name="Emerson J.B."/>
            <person name="Mohamoud Y."/>
            <person name="Watkins K."/>
            <person name="Henrissat B."/>
            <person name="Gilbert H.J."/>
            <person name="Nelson K.E."/>
        </authorList>
    </citation>
    <scope>NUCLEOTIDE SEQUENCE [LARGE SCALE GENOMIC DNA]</scope>
    <source>
        <strain evidence="9 10">Ueda107</strain>
    </source>
</reference>
<evidence type="ECO:0000256" key="1">
    <source>
        <dbReference type="ARBA" id="ARBA00001043"/>
    </source>
</evidence>
<dbReference type="HOGENOM" id="CLU_115536_3_0_6"/>
<evidence type="ECO:0000313" key="9">
    <source>
        <dbReference type="EMBL" id="ACE83297.1"/>
    </source>
</evidence>
<dbReference type="RefSeq" id="WP_012486230.1">
    <property type="nucleotide sequence ID" value="NC_010995.1"/>
</dbReference>
<keyword evidence="10" id="KW-1185">Reference proteome</keyword>
<dbReference type="EMBL" id="CP000934">
    <property type="protein sequence ID" value="ACE83297.1"/>
    <property type="molecule type" value="Genomic_DNA"/>
</dbReference>
<gene>
    <name evidence="9" type="ordered locus">CJA_0550</name>
</gene>
<evidence type="ECO:0000256" key="5">
    <source>
        <dbReference type="ARBA" id="ARBA00022631"/>
    </source>
</evidence>
<comment type="catalytic activity">
    <reaction evidence="1 7">
        <text>5-hydroxyisourate + H2O = 5-hydroxy-2-oxo-4-ureido-2,5-dihydro-1H-imidazole-5-carboxylate + H(+)</text>
        <dbReference type="Rhea" id="RHEA:23736"/>
        <dbReference type="ChEBI" id="CHEBI:15377"/>
        <dbReference type="ChEBI" id="CHEBI:15378"/>
        <dbReference type="ChEBI" id="CHEBI:18072"/>
        <dbReference type="ChEBI" id="CHEBI:58639"/>
        <dbReference type="EC" id="3.5.2.17"/>
    </reaction>
</comment>
<dbReference type="InterPro" id="IPR014306">
    <property type="entry name" value="Hydroxyisourate_hydrolase"/>
</dbReference>
<dbReference type="InterPro" id="IPR036817">
    <property type="entry name" value="Transthyretin/HIU_hydrolase_sf"/>
</dbReference>
<accession>B3PJ39</accession>
<sequence length="116" mass="13038">MSLPVEKAAITTHILNLESGRPAADVQAYLYGPDSSEPIASARTDADGRVMQWDAPVELQPGIYKLQFAIGDWFARQERDSFYPEIKIAFRVANTREHYHVPLLLNAHGYSTYRGS</sequence>
<dbReference type="NCBIfam" id="TIGR02962">
    <property type="entry name" value="hdxy_isourate"/>
    <property type="match status" value="1"/>
</dbReference>
<keyword evidence="6 7" id="KW-0378">Hydrolase</keyword>
<evidence type="ECO:0000259" key="8">
    <source>
        <dbReference type="Pfam" id="PF00576"/>
    </source>
</evidence>
<proteinExistence type="inferred from homology"/>
<evidence type="ECO:0000256" key="6">
    <source>
        <dbReference type="ARBA" id="ARBA00022801"/>
    </source>
</evidence>
<dbReference type="CDD" id="cd05822">
    <property type="entry name" value="TLP_HIUase"/>
    <property type="match status" value="1"/>
</dbReference>
<evidence type="ECO:0000313" key="10">
    <source>
        <dbReference type="Proteomes" id="UP000001036"/>
    </source>
</evidence>
<evidence type="ECO:0000256" key="2">
    <source>
        <dbReference type="ARBA" id="ARBA00002704"/>
    </source>
</evidence>